<feature type="transmembrane region" description="Helical" evidence="6">
    <location>
        <begin position="136"/>
        <end position="159"/>
    </location>
</feature>
<organism evidence="7 8">
    <name type="scientific">Bicyclus anynana</name>
    <name type="common">Squinting bush brown butterfly</name>
    <dbReference type="NCBI Taxonomy" id="110368"/>
    <lineage>
        <taxon>Eukaryota</taxon>
        <taxon>Metazoa</taxon>
        <taxon>Ecdysozoa</taxon>
        <taxon>Arthropoda</taxon>
        <taxon>Hexapoda</taxon>
        <taxon>Insecta</taxon>
        <taxon>Pterygota</taxon>
        <taxon>Neoptera</taxon>
        <taxon>Endopterygota</taxon>
        <taxon>Lepidoptera</taxon>
        <taxon>Glossata</taxon>
        <taxon>Ditrysia</taxon>
        <taxon>Papilionoidea</taxon>
        <taxon>Nymphalidae</taxon>
        <taxon>Satyrinae</taxon>
        <taxon>Satyrini</taxon>
        <taxon>Mycalesina</taxon>
        <taxon>Bicyclus</taxon>
    </lineage>
</organism>
<feature type="transmembrane region" description="Helical" evidence="6">
    <location>
        <begin position="372"/>
        <end position="390"/>
    </location>
</feature>
<keyword evidence="3 6" id="KW-1133">Transmembrane helix</keyword>
<evidence type="ECO:0000256" key="2">
    <source>
        <dbReference type="ARBA" id="ARBA00022692"/>
    </source>
</evidence>
<evidence type="ECO:0000313" key="7">
    <source>
        <dbReference type="Proteomes" id="UP001652582"/>
    </source>
</evidence>
<evidence type="ECO:0000313" key="8">
    <source>
        <dbReference type="RefSeq" id="XP_052737680.1"/>
    </source>
</evidence>
<comment type="subcellular location">
    <subcellularLocation>
        <location evidence="1">Membrane</location>
        <topology evidence="1">Multi-pass membrane protein</topology>
    </subcellularLocation>
</comment>
<keyword evidence="4 6" id="KW-0472">Membrane</keyword>
<proteinExistence type="inferred from homology"/>
<keyword evidence="7" id="KW-1185">Reference proteome</keyword>
<reference evidence="8" key="2">
    <citation type="submission" date="2025-08" db="UniProtKB">
        <authorList>
            <consortium name="RefSeq"/>
        </authorList>
    </citation>
    <scope>IDENTIFICATION</scope>
</reference>
<dbReference type="InterPro" id="IPR004299">
    <property type="entry name" value="MBOAT_fam"/>
</dbReference>
<feature type="transmembrane region" description="Helical" evidence="6">
    <location>
        <begin position="210"/>
        <end position="228"/>
    </location>
</feature>
<dbReference type="Pfam" id="PF03062">
    <property type="entry name" value="MBOAT"/>
    <property type="match status" value="1"/>
</dbReference>
<feature type="transmembrane region" description="Helical" evidence="6">
    <location>
        <begin position="466"/>
        <end position="490"/>
    </location>
</feature>
<evidence type="ECO:0000256" key="5">
    <source>
        <dbReference type="ARBA" id="ARBA00038268"/>
    </source>
</evidence>
<name>A0ABM3LF37_BICAN</name>
<accession>A0ABM3LF37</accession>
<evidence type="ECO:0000256" key="1">
    <source>
        <dbReference type="ARBA" id="ARBA00004141"/>
    </source>
</evidence>
<dbReference type="PANTHER" id="PTHR13285">
    <property type="entry name" value="ACYLTRANSFERASE"/>
    <property type="match status" value="1"/>
</dbReference>
<sequence length="513" mass="60313">MKLELSIYFFIWISANIYSLYRLFEAQSDILNSNPHVVNTLADLQKGWGFIGRHKDVSDVDWVTWKYFVHISWRYLLIHFVISEYLRNKFPSILKHWYIISSVTFVTLTMGYRQMIIILTQPVIYIIILYGGGKKLSIWLVSILLLLSYNTLKYMYYFWSFLDYKNIQVEGVYLILFSIAWIELRCISYSLDFVERKDGKLLKQEDIIDIFSYALYLPLLFTGPIVLYKEFENSFVTRRDNLKTRIKRFIYDMMAFQLYSLILDLVLHYIYFFAMQKNMELIRKLPEMALCGGALFMGLKFHMKYVITYGTTGSFARLDHMEPPPTPRCIARIHVYSQMWRYFDVGLYRFLVKYIYKPGYSMLSQCCNLPNITYKLIASLATFVFIFVWHGTVWHIFVWSLLNYMGITIEHMAKYISRTESYTQFRNNILRSKAVEARFMGILCTPLLGMSAISNSYLFAGNDIGNFFFVCVSHASLLSTILLGGFLYCFCRVSMALESVPSRGVSKKVEGKE</sequence>
<dbReference type="GeneID" id="112052892"/>
<feature type="transmembrane region" description="Helical" evidence="6">
    <location>
        <begin position="437"/>
        <end position="460"/>
    </location>
</feature>
<dbReference type="RefSeq" id="XP_052737680.1">
    <property type="nucleotide sequence ID" value="XM_052881720.1"/>
</dbReference>
<dbReference type="PANTHER" id="PTHR13285:SF18">
    <property type="entry name" value="PROTEIN-CYSTEINE N-PALMITOYLTRANSFERASE RASP"/>
    <property type="match status" value="1"/>
</dbReference>
<feature type="transmembrane region" description="Helical" evidence="6">
    <location>
        <begin position="249"/>
        <end position="275"/>
    </location>
</feature>
<reference evidence="7" key="1">
    <citation type="submission" date="2025-05" db="UniProtKB">
        <authorList>
            <consortium name="RefSeq"/>
        </authorList>
    </citation>
    <scope>NUCLEOTIDE SEQUENCE [LARGE SCALE GENOMIC DNA]</scope>
</reference>
<dbReference type="Proteomes" id="UP001652582">
    <property type="component" value="Chromosome 1"/>
</dbReference>
<keyword evidence="2 6" id="KW-0812">Transmembrane</keyword>
<feature type="transmembrane region" description="Helical" evidence="6">
    <location>
        <begin position="98"/>
        <end position="130"/>
    </location>
</feature>
<evidence type="ECO:0000256" key="6">
    <source>
        <dbReference type="SAM" id="Phobius"/>
    </source>
</evidence>
<evidence type="ECO:0000256" key="3">
    <source>
        <dbReference type="ARBA" id="ARBA00022989"/>
    </source>
</evidence>
<gene>
    <name evidence="8" type="primary">LOC112052892</name>
</gene>
<protein>
    <submittedName>
        <fullName evidence="8">Protein-cysteine N-palmitoyltransferase Rasp-like</fullName>
    </submittedName>
</protein>
<feature type="transmembrane region" description="Helical" evidence="6">
    <location>
        <begin position="171"/>
        <end position="190"/>
    </location>
</feature>
<feature type="transmembrane region" description="Helical" evidence="6">
    <location>
        <begin position="7"/>
        <end position="24"/>
    </location>
</feature>
<comment type="similarity">
    <text evidence="5">Belongs to the membrane-bound acyltransferase family. HHAT subfamily.</text>
</comment>
<dbReference type="InterPro" id="IPR051085">
    <property type="entry name" value="MB_O-acyltransferase"/>
</dbReference>
<evidence type="ECO:0000256" key="4">
    <source>
        <dbReference type="ARBA" id="ARBA00023136"/>
    </source>
</evidence>